<evidence type="ECO:0000313" key="3">
    <source>
        <dbReference type="EMBL" id="RBQ20987.1"/>
    </source>
</evidence>
<feature type="domain" description="AMP-dependent synthetase/ligase" evidence="2">
    <location>
        <begin position="107"/>
        <end position="286"/>
    </location>
</feature>
<protein>
    <recommendedName>
        <fullName evidence="2">AMP-dependent synthetase/ligase domain-containing protein</fullName>
    </recommendedName>
</protein>
<feature type="region of interest" description="Disordered" evidence="1">
    <location>
        <begin position="407"/>
        <end position="431"/>
    </location>
</feature>
<reference evidence="3 4" key="1">
    <citation type="submission" date="2018-06" db="EMBL/GenBank/DDBJ databases">
        <title>Sphaerisporangium craniellae sp. nov., isolated from a marine sponge in the South China Sea.</title>
        <authorList>
            <person name="Li L."/>
        </authorList>
    </citation>
    <scope>NUCLEOTIDE SEQUENCE [LARGE SCALE GENOMIC DNA]</scope>
    <source>
        <strain evidence="3 4">LHW63015</strain>
    </source>
</reference>
<keyword evidence="4" id="KW-1185">Reference proteome</keyword>
<dbReference type="AlphaFoldDB" id="A0A366M4L8"/>
<dbReference type="Gene3D" id="3.40.50.12780">
    <property type="entry name" value="N-terminal domain of ligase-like"/>
    <property type="match status" value="1"/>
</dbReference>
<evidence type="ECO:0000259" key="2">
    <source>
        <dbReference type="Pfam" id="PF00501"/>
    </source>
</evidence>
<dbReference type="PANTHER" id="PTHR24096">
    <property type="entry name" value="LONG-CHAIN-FATTY-ACID--COA LIGASE"/>
    <property type="match status" value="1"/>
</dbReference>
<name>A0A366M4L8_9ACTN</name>
<dbReference type="InterPro" id="IPR042099">
    <property type="entry name" value="ANL_N_sf"/>
</dbReference>
<gene>
    <name evidence="3" type="ORF">DP939_07990</name>
</gene>
<evidence type="ECO:0000313" key="4">
    <source>
        <dbReference type="Proteomes" id="UP000253303"/>
    </source>
</evidence>
<organism evidence="3 4">
    <name type="scientific">Spongiactinospora rosea</name>
    <dbReference type="NCBI Taxonomy" id="2248750"/>
    <lineage>
        <taxon>Bacteria</taxon>
        <taxon>Bacillati</taxon>
        <taxon>Actinomycetota</taxon>
        <taxon>Actinomycetes</taxon>
        <taxon>Streptosporangiales</taxon>
        <taxon>Streptosporangiaceae</taxon>
        <taxon>Spongiactinospora</taxon>
    </lineage>
</organism>
<evidence type="ECO:0000256" key="1">
    <source>
        <dbReference type="SAM" id="MobiDB-lite"/>
    </source>
</evidence>
<comment type="caution">
    <text evidence="3">The sequence shown here is derived from an EMBL/GenBank/DDBJ whole genome shotgun (WGS) entry which is preliminary data.</text>
</comment>
<dbReference type="GO" id="GO:0016405">
    <property type="term" value="F:CoA-ligase activity"/>
    <property type="evidence" value="ECO:0007669"/>
    <property type="project" value="TreeGrafter"/>
</dbReference>
<dbReference type="SUPFAM" id="SSF56801">
    <property type="entry name" value="Acetyl-CoA synthetase-like"/>
    <property type="match status" value="1"/>
</dbReference>
<proteinExistence type="predicted"/>
<dbReference type="EMBL" id="QMEY01000002">
    <property type="protein sequence ID" value="RBQ20987.1"/>
    <property type="molecule type" value="Genomic_DNA"/>
</dbReference>
<dbReference type="Pfam" id="PF00501">
    <property type="entry name" value="AMP-binding"/>
    <property type="match status" value="1"/>
</dbReference>
<dbReference type="InterPro" id="IPR000873">
    <property type="entry name" value="AMP-dep_synth/lig_dom"/>
</dbReference>
<dbReference type="Proteomes" id="UP000253303">
    <property type="component" value="Unassembled WGS sequence"/>
</dbReference>
<accession>A0A366M4L8</accession>
<sequence>MRDWMISAPGMEPMPARALAAHLAPTRETTTRTLLLIGEDQPGLAVLAHLALEAGHRVVLPPRGTGHRLRDLCLPSGSGINVSTGGTCQAMPVYGTEVRTGWDLSLFSSGSTTGHPRAYGLTLGRLDTVTAWYETIYQVTQDSVIVTALPVSYNFPFIAGVLLAARLGARLHLSRTFSEVLTDAAHLANTADRVIVLANPVVLDQATGHDPLPARIMIDSGGAPLSTTAITHYRDHGIDVREGYGLTETASLTHFDTQAGAASLGTVGTAMPGVTATITREQGRPLINLATPALAVPLDLAEPLPGPVLGTTDLGQIDHDGRLRILGRADDHPIGGRWPRDTLDALGPLLRHRCALVRHPSPGQATIRLLTPTSPPSARELVHHAAEYLGLPREHITITIQDRPLLHSAKLPTGRPRGAGQAPSRRAESSS</sequence>